<protein>
    <recommendedName>
        <fullName evidence="2">Pyridoxal phosphate homeostasis protein</fullName>
        <shortName evidence="2">PLP homeostasis protein</shortName>
    </recommendedName>
</protein>
<dbReference type="Pfam" id="PF01168">
    <property type="entry name" value="Ala_racemase_N"/>
    <property type="match status" value="1"/>
</dbReference>
<evidence type="ECO:0000256" key="3">
    <source>
        <dbReference type="PIRSR" id="PIRSR004848-1"/>
    </source>
</evidence>
<proteinExistence type="inferred from homology"/>
<gene>
    <name evidence="6" type="ORF">ENL07_04650</name>
</gene>
<dbReference type="InterPro" id="IPR011078">
    <property type="entry name" value="PyrdxlP_homeostasis"/>
</dbReference>
<dbReference type="PROSITE" id="PS01211">
    <property type="entry name" value="UPF0001"/>
    <property type="match status" value="1"/>
</dbReference>
<sequence length="230" mass="25402">MSSISSKLTTVKEQIAEACRKAGRSEHDVTLIAVSKTKSAAAVREAWEAGQRKFGESYVQEFLEKCEAPELSGLPLSWHFIGHLQSNKVRQIVDKVTMVHGIDKVSTAEELSKRAAQHNLTVDFLLEVNTSREASKYGLDPDSLLQAAEECFALPNVRLRGLMTIASYDSTAARREFSELRKMLEKIRQNAPEPAALTELSMGMSGDFEEAILEGATMIRIGTAIFGRRA</sequence>
<dbReference type="NCBIfam" id="TIGR00044">
    <property type="entry name" value="YggS family pyridoxal phosphate-dependent enzyme"/>
    <property type="match status" value="1"/>
</dbReference>
<dbReference type="InterPro" id="IPR029066">
    <property type="entry name" value="PLP-binding_barrel"/>
</dbReference>
<evidence type="ECO:0000256" key="2">
    <source>
        <dbReference type="HAMAP-Rule" id="MF_02087"/>
    </source>
</evidence>
<comment type="caution">
    <text evidence="6">The sequence shown here is derived from an EMBL/GenBank/DDBJ whole genome shotgun (WGS) entry which is preliminary data.</text>
</comment>
<comment type="cofactor">
    <cofactor evidence="3">
        <name>pyridoxal 5'-phosphate</name>
        <dbReference type="ChEBI" id="CHEBI:597326"/>
    </cofactor>
</comment>
<dbReference type="EMBL" id="DRSQ01000097">
    <property type="protein sequence ID" value="HHE31919.1"/>
    <property type="molecule type" value="Genomic_DNA"/>
</dbReference>
<name>A0A7C5HBT8_9CHLB</name>
<organism evidence="6">
    <name type="scientific">Chlorobaculum parvum</name>
    <dbReference type="NCBI Taxonomy" id="274539"/>
    <lineage>
        <taxon>Bacteria</taxon>
        <taxon>Pseudomonadati</taxon>
        <taxon>Chlorobiota</taxon>
        <taxon>Chlorobiia</taxon>
        <taxon>Chlorobiales</taxon>
        <taxon>Chlorobiaceae</taxon>
        <taxon>Chlorobaculum</taxon>
    </lineage>
</organism>
<dbReference type="Gene3D" id="3.20.20.10">
    <property type="entry name" value="Alanine racemase"/>
    <property type="match status" value="1"/>
</dbReference>
<accession>A0A7C5HBT8</accession>
<dbReference type="SUPFAM" id="SSF51419">
    <property type="entry name" value="PLP-binding barrel"/>
    <property type="match status" value="1"/>
</dbReference>
<evidence type="ECO:0000256" key="4">
    <source>
        <dbReference type="RuleBase" id="RU004514"/>
    </source>
</evidence>
<dbReference type="FunFam" id="3.20.20.10:FF:000018">
    <property type="entry name" value="Pyridoxal phosphate homeostasis protein"/>
    <property type="match status" value="1"/>
</dbReference>
<dbReference type="Proteomes" id="UP000886058">
    <property type="component" value="Unassembled WGS sequence"/>
</dbReference>
<reference evidence="6" key="1">
    <citation type="journal article" date="2020" name="mSystems">
        <title>Genome- and Community-Level Interaction Insights into Carbon Utilization and Element Cycling Functions of Hydrothermarchaeota in Hydrothermal Sediment.</title>
        <authorList>
            <person name="Zhou Z."/>
            <person name="Liu Y."/>
            <person name="Xu W."/>
            <person name="Pan J."/>
            <person name="Luo Z.H."/>
            <person name="Li M."/>
        </authorList>
    </citation>
    <scope>NUCLEOTIDE SEQUENCE [LARGE SCALE GENOMIC DNA]</scope>
    <source>
        <strain evidence="6">HyVt-633</strain>
    </source>
</reference>
<dbReference type="PANTHER" id="PTHR10146:SF14">
    <property type="entry name" value="PYRIDOXAL PHOSPHATE HOMEOSTASIS PROTEIN"/>
    <property type="match status" value="1"/>
</dbReference>
<keyword evidence="1 2" id="KW-0663">Pyridoxal phosphate</keyword>
<comment type="similarity">
    <text evidence="2 4">Belongs to the pyridoxal phosphate-binding protein YggS/PROSC family.</text>
</comment>
<feature type="modified residue" description="N6-(pyridoxal phosphate)lysine" evidence="2 3">
    <location>
        <position position="36"/>
    </location>
</feature>
<dbReference type="PIRSF" id="PIRSF004848">
    <property type="entry name" value="YBL036c_PLPDEIII"/>
    <property type="match status" value="1"/>
</dbReference>
<evidence type="ECO:0000259" key="5">
    <source>
        <dbReference type="Pfam" id="PF01168"/>
    </source>
</evidence>
<dbReference type="GO" id="GO:0030170">
    <property type="term" value="F:pyridoxal phosphate binding"/>
    <property type="evidence" value="ECO:0007669"/>
    <property type="project" value="UniProtKB-UniRule"/>
</dbReference>
<dbReference type="InterPro" id="IPR001608">
    <property type="entry name" value="Ala_racemase_N"/>
</dbReference>
<feature type="domain" description="Alanine racemase N-terminal" evidence="5">
    <location>
        <begin position="13"/>
        <end position="228"/>
    </location>
</feature>
<evidence type="ECO:0000256" key="1">
    <source>
        <dbReference type="ARBA" id="ARBA00022898"/>
    </source>
</evidence>
<evidence type="ECO:0000313" key="6">
    <source>
        <dbReference type="EMBL" id="HHE31919.1"/>
    </source>
</evidence>
<dbReference type="AlphaFoldDB" id="A0A7C5HBT8"/>
<dbReference type="CDD" id="cd00635">
    <property type="entry name" value="PLPDE_III_YBL036c_like"/>
    <property type="match status" value="1"/>
</dbReference>
<dbReference type="HAMAP" id="MF_02087">
    <property type="entry name" value="PLP_homeostasis"/>
    <property type="match status" value="1"/>
</dbReference>
<dbReference type="PANTHER" id="PTHR10146">
    <property type="entry name" value="PROLINE SYNTHETASE CO-TRANSCRIBED BACTERIAL HOMOLOG PROTEIN"/>
    <property type="match status" value="1"/>
</dbReference>
<comment type="function">
    <text evidence="2">Pyridoxal 5'-phosphate (PLP)-binding protein, which is involved in PLP homeostasis.</text>
</comment>